<dbReference type="Proteomes" id="UP000066737">
    <property type="component" value="Plasmid pSTJ001"/>
</dbReference>
<keyword evidence="2" id="KW-1185">Reference proteome</keyword>
<dbReference type="EMBL" id="LN831303">
    <property type="protein sequence ID" value="CQH64219.1"/>
    <property type="molecule type" value="Genomic_DNA"/>
</dbReference>
<proteinExistence type="predicted"/>
<gene>
    <name evidence="1" type="ORF">HHUB_4322</name>
</gene>
<dbReference type="InterPro" id="IPR032710">
    <property type="entry name" value="NTF2-like_dom_sf"/>
</dbReference>
<evidence type="ECO:0000313" key="2">
    <source>
        <dbReference type="Proteomes" id="UP000066737"/>
    </source>
</evidence>
<dbReference type="SUPFAM" id="SSF54427">
    <property type="entry name" value="NTF2-like"/>
    <property type="match status" value="1"/>
</dbReference>
<accession>A0A0U5H525</accession>
<reference evidence="2" key="1">
    <citation type="journal article" date="2016" name="Environ. Microbiol.">
        <title>The complete genome of a viable archaeum isolated from 123-million-year-old rock salt.</title>
        <authorList>
            <person name="Jaakkola S.T."/>
            <person name="Pfeiffer F."/>
            <person name="Ravantti J.J."/>
            <person name="Guo Q."/>
            <person name="Liu Y."/>
            <person name="Chen X."/>
            <person name="Ma H."/>
            <person name="Yang C."/>
            <person name="Oksanen H.M."/>
            <person name="Bamford D.H."/>
        </authorList>
    </citation>
    <scope>NUCLEOTIDE SEQUENCE</scope>
    <source>
        <strain evidence="2">JI20-1</strain>
        <plasmid evidence="2">Plasmid pSTJ001</plasmid>
    </source>
</reference>
<dbReference type="KEGG" id="hhb:Hhub_4322"/>
<evidence type="ECO:0000313" key="1">
    <source>
        <dbReference type="EMBL" id="CQH64219.1"/>
    </source>
</evidence>
<dbReference type="AlphaFoldDB" id="A0A0U5H525"/>
<name>A0A0U5H525_9EURY</name>
<dbReference type="PROSITE" id="PS51257">
    <property type="entry name" value="PROKAR_LIPOPROTEIN"/>
    <property type="match status" value="1"/>
</dbReference>
<organism evidence="1 2">
    <name type="scientific">Halobacterium hubeiense</name>
    <dbReference type="NCBI Taxonomy" id="1407499"/>
    <lineage>
        <taxon>Archaea</taxon>
        <taxon>Methanobacteriati</taxon>
        <taxon>Methanobacteriota</taxon>
        <taxon>Stenosarchaea group</taxon>
        <taxon>Halobacteria</taxon>
        <taxon>Halobacteriales</taxon>
        <taxon>Halobacteriaceae</taxon>
        <taxon>Halobacterium</taxon>
    </lineage>
</organism>
<protein>
    <submittedName>
        <fullName evidence="1">Uncharacterized protein</fullName>
    </submittedName>
</protein>
<sequence>MKRRGYLSGGLGLVATLSGCLMVDGNSTSRDLVATETRISESSRSTAACSTATPNQISSQTLATNQPTETPTTVVRSYYEAVYDGDADTANALLHRHSPISEHTPAEISALENFQYRLTNIQENQTHPNQATVSFTVTLVSPDGDTRRNKTAIEVRHSCTKWKIWK</sequence>
<geneLocation type="plasmid" evidence="2">
    <name>pSTJ001</name>
</geneLocation>